<keyword evidence="7" id="KW-0443">Lipid metabolism</keyword>
<evidence type="ECO:0000256" key="4">
    <source>
        <dbReference type="ARBA" id="ARBA00022741"/>
    </source>
</evidence>
<proteinExistence type="inferred from homology"/>
<feature type="transmembrane region" description="Helical" evidence="10">
    <location>
        <begin position="161"/>
        <end position="180"/>
    </location>
</feature>
<keyword evidence="7" id="KW-0594">Phospholipid biosynthesis</keyword>
<evidence type="ECO:0000313" key="13">
    <source>
        <dbReference type="Proteomes" id="UP001500221"/>
    </source>
</evidence>
<comment type="cofactor">
    <cofactor evidence="1">
        <name>Mg(2+)</name>
        <dbReference type="ChEBI" id="CHEBI:18420"/>
    </cofactor>
</comment>
<dbReference type="Pfam" id="PF19279">
    <property type="entry name" value="YegS_C"/>
    <property type="match status" value="1"/>
</dbReference>
<dbReference type="PANTHER" id="PTHR12358">
    <property type="entry name" value="SPHINGOSINE KINASE"/>
    <property type="match status" value="1"/>
</dbReference>
<dbReference type="Pfam" id="PF00781">
    <property type="entry name" value="DAGK_cat"/>
    <property type="match status" value="1"/>
</dbReference>
<dbReference type="RefSeq" id="WP_345453372.1">
    <property type="nucleotide sequence ID" value="NZ_BAABKG010000001.1"/>
</dbReference>
<dbReference type="SUPFAM" id="SSF111331">
    <property type="entry name" value="NAD kinase/diacylglycerol kinase-like"/>
    <property type="match status" value="1"/>
</dbReference>
<gene>
    <name evidence="12" type="ORF">GCM10023340_01650</name>
</gene>
<dbReference type="SUPFAM" id="SSF48317">
    <property type="entry name" value="Acid phosphatase/Vanadium-dependent haloperoxidase"/>
    <property type="match status" value="1"/>
</dbReference>
<evidence type="ECO:0000256" key="2">
    <source>
        <dbReference type="ARBA" id="ARBA00005983"/>
    </source>
</evidence>
<dbReference type="InterPro" id="IPR016064">
    <property type="entry name" value="NAD/diacylglycerol_kinase_sf"/>
</dbReference>
<dbReference type="InterPro" id="IPR000326">
    <property type="entry name" value="PAP2/HPO"/>
</dbReference>
<evidence type="ECO:0000256" key="3">
    <source>
        <dbReference type="ARBA" id="ARBA00022679"/>
    </source>
</evidence>
<dbReference type="Gene3D" id="2.60.200.40">
    <property type="match status" value="1"/>
</dbReference>
<dbReference type="EMBL" id="BAABKG010000001">
    <property type="protein sequence ID" value="GAA5140850.1"/>
    <property type="molecule type" value="Genomic_DNA"/>
</dbReference>
<evidence type="ECO:0000256" key="1">
    <source>
        <dbReference type="ARBA" id="ARBA00001946"/>
    </source>
</evidence>
<dbReference type="Pfam" id="PF01569">
    <property type="entry name" value="PAP2"/>
    <property type="match status" value="1"/>
</dbReference>
<dbReference type="PANTHER" id="PTHR12358:SF54">
    <property type="entry name" value="SPHINGOSINE KINASE RELATED PROTEIN"/>
    <property type="match status" value="1"/>
</dbReference>
<dbReference type="InterPro" id="IPR045540">
    <property type="entry name" value="YegS/DAGK_C"/>
</dbReference>
<keyword evidence="6" id="KW-0067">ATP-binding</keyword>
<accession>A0ABP9P5V4</accession>
<dbReference type="Proteomes" id="UP001500221">
    <property type="component" value="Unassembled WGS sequence"/>
</dbReference>
<dbReference type="InterPro" id="IPR001206">
    <property type="entry name" value="Diacylglycerol_kinase_cat_dom"/>
</dbReference>
<evidence type="ECO:0000259" key="11">
    <source>
        <dbReference type="PROSITE" id="PS50146"/>
    </source>
</evidence>
<keyword evidence="10" id="KW-0812">Transmembrane</keyword>
<feature type="compositionally biased region" description="Basic and acidic residues" evidence="9">
    <location>
        <begin position="354"/>
        <end position="371"/>
    </location>
</feature>
<keyword evidence="10" id="KW-0472">Membrane</keyword>
<feature type="domain" description="DAGKc" evidence="11">
    <location>
        <begin position="225"/>
        <end position="355"/>
    </location>
</feature>
<dbReference type="InterPro" id="IPR050187">
    <property type="entry name" value="Lipid_Phosphate_FormReg"/>
</dbReference>
<evidence type="ECO:0000256" key="7">
    <source>
        <dbReference type="ARBA" id="ARBA00023209"/>
    </source>
</evidence>
<dbReference type="SMART" id="SM00014">
    <property type="entry name" value="acidPPc"/>
    <property type="match status" value="1"/>
</dbReference>
<keyword evidence="8" id="KW-1208">Phospholipid metabolism</keyword>
<name>A0ABP9P5V4_9ACTN</name>
<dbReference type="SMART" id="SM00046">
    <property type="entry name" value="DAGKc"/>
    <property type="match status" value="1"/>
</dbReference>
<dbReference type="Gene3D" id="3.40.50.10330">
    <property type="entry name" value="Probable inorganic polyphosphate/atp-NAD kinase, domain 1"/>
    <property type="match status" value="1"/>
</dbReference>
<feature type="transmembrane region" description="Helical" evidence="10">
    <location>
        <begin position="186"/>
        <end position="206"/>
    </location>
</feature>
<comment type="caution">
    <text evidence="12">The sequence shown here is derived from an EMBL/GenBank/DDBJ whole genome shotgun (WGS) entry which is preliminary data.</text>
</comment>
<keyword evidence="3" id="KW-0808">Transferase</keyword>
<dbReference type="InterPro" id="IPR036938">
    <property type="entry name" value="PAP2/HPO_sf"/>
</dbReference>
<evidence type="ECO:0000313" key="12">
    <source>
        <dbReference type="EMBL" id="GAA5140850.1"/>
    </source>
</evidence>
<protein>
    <recommendedName>
        <fullName evidence="11">DAGKc domain-containing protein</fullName>
    </recommendedName>
</protein>
<dbReference type="PROSITE" id="PS50146">
    <property type="entry name" value="DAGK"/>
    <property type="match status" value="1"/>
</dbReference>
<evidence type="ECO:0000256" key="8">
    <source>
        <dbReference type="ARBA" id="ARBA00023264"/>
    </source>
</evidence>
<keyword evidence="5" id="KW-0418">Kinase</keyword>
<dbReference type="InterPro" id="IPR017438">
    <property type="entry name" value="ATP-NAD_kinase_N"/>
</dbReference>
<feature type="transmembrane region" description="Helical" evidence="10">
    <location>
        <begin position="95"/>
        <end position="114"/>
    </location>
</feature>
<sequence length="549" mass="58267">MLDRPRTVPLAWAAGCLVLLALLAVAVATDAAWLVSIDDRGRSAGAWAVDDAGVQSALRIVEDAFGTIAMTLYVVVLCLALFLKGHVRAAEYAGGVAIVTAVLTTVMKAAIGRARPDWQHPEDFLDNQAFPSGHASSIAAFGTVVIVLAVMLVRRAVVRRLIGVGAVLLVVLVGLDRILLGRHYPSDVAAGVLLGAGIGLLALSVFSPLPRSHALKVEPLPEAVPSAKRLAVVLNPIKVEDVEAFMTTVTSMARAAGWRDPTWHLTTVEDSGTGQAEAASVAGADLVIVCGGDGTVREVCAELAGTGIPVGIVPAGTGNLLARNLDIPLYIRAAIDIALTGQDRAIDMVAVRGDRGPTGGDDHAEEQHDADGDGVLTEDDEFSSHFMVMAGMGFDAAIMEGVNEDIKRRVGWLAYVLSALKSLMYPATRVELSVDGGPWTRHRARTIVVGNVGYLQAGMPLLPDAAIDDGVLDVVLLYPRRFLSWIPLAVRVLARRRRTDETVNRMTGRTVSIRAAAETPRQLDGDSIGPGRELHMECIHGRLLVRVPR</sequence>
<dbReference type="Gene3D" id="1.20.144.10">
    <property type="entry name" value="Phosphatidic acid phosphatase type 2/haloperoxidase"/>
    <property type="match status" value="1"/>
</dbReference>
<evidence type="ECO:0000256" key="6">
    <source>
        <dbReference type="ARBA" id="ARBA00022840"/>
    </source>
</evidence>
<keyword evidence="7" id="KW-0444">Lipid biosynthesis</keyword>
<dbReference type="CDD" id="cd03392">
    <property type="entry name" value="PAP2_like_2"/>
    <property type="match status" value="1"/>
</dbReference>
<feature type="transmembrane region" description="Helical" evidence="10">
    <location>
        <begin position="134"/>
        <end position="154"/>
    </location>
</feature>
<keyword evidence="13" id="KW-1185">Reference proteome</keyword>
<evidence type="ECO:0000256" key="10">
    <source>
        <dbReference type="SAM" id="Phobius"/>
    </source>
</evidence>
<evidence type="ECO:0000256" key="9">
    <source>
        <dbReference type="SAM" id="MobiDB-lite"/>
    </source>
</evidence>
<keyword evidence="10" id="KW-1133">Transmembrane helix</keyword>
<reference evidence="13" key="1">
    <citation type="journal article" date="2019" name="Int. J. Syst. Evol. Microbiol.">
        <title>The Global Catalogue of Microorganisms (GCM) 10K type strain sequencing project: providing services to taxonomists for standard genome sequencing and annotation.</title>
        <authorList>
            <consortium name="The Broad Institute Genomics Platform"/>
            <consortium name="The Broad Institute Genome Sequencing Center for Infectious Disease"/>
            <person name="Wu L."/>
            <person name="Ma J."/>
        </authorList>
    </citation>
    <scope>NUCLEOTIDE SEQUENCE [LARGE SCALE GENOMIC DNA]</scope>
    <source>
        <strain evidence="13">JCM 18459</strain>
    </source>
</reference>
<feature type="transmembrane region" description="Helical" evidence="10">
    <location>
        <begin position="64"/>
        <end position="83"/>
    </location>
</feature>
<keyword evidence="4" id="KW-0547">Nucleotide-binding</keyword>
<organism evidence="12 13">
    <name type="scientific">Nocardioides marinquilinus</name>
    <dbReference type="NCBI Taxonomy" id="1210400"/>
    <lineage>
        <taxon>Bacteria</taxon>
        <taxon>Bacillati</taxon>
        <taxon>Actinomycetota</taxon>
        <taxon>Actinomycetes</taxon>
        <taxon>Propionibacteriales</taxon>
        <taxon>Nocardioidaceae</taxon>
        <taxon>Nocardioides</taxon>
    </lineage>
</organism>
<comment type="similarity">
    <text evidence="2">Belongs to the diacylglycerol/lipid kinase family.</text>
</comment>
<feature type="region of interest" description="Disordered" evidence="9">
    <location>
        <begin position="354"/>
        <end position="374"/>
    </location>
</feature>
<evidence type="ECO:0000256" key="5">
    <source>
        <dbReference type="ARBA" id="ARBA00022777"/>
    </source>
</evidence>